<proteinExistence type="inferred from homology"/>
<comment type="caution">
    <text evidence="3">The sequence shown here is derived from an EMBL/GenBank/DDBJ whole genome shotgun (WGS) entry which is preliminary data.</text>
</comment>
<feature type="domain" description="NAD-dependent epimerase/dehydratase" evidence="2">
    <location>
        <begin position="11"/>
        <end position="122"/>
    </location>
</feature>
<dbReference type="InterPro" id="IPR001509">
    <property type="entry name" value="Epimerase_deHydtase"/>
</dbReference>
<dbReference type="Proteomes" id="UP000283895">
    <property type="component" value="Unassembled WGS sequence"/>
</dbReference>
<dbReference type="Gene3D" id="3.40.50.720">
    <property type="entry name" value="NAD(P)-binding Rossmann-like Domain"/>
    <property type="match status" value="1"/>
</dbReference>
<protein>
    <recommendedName>
        <fullName evidence="2">NAD-dependent epimerase/dehydratase domain-containing protein</fullName>
    </recommendedName>
</protein>
<dbReference type="STRING" id="356882.A0A423X3F2"/>
<dbReference type="AlphaFoldDB" id="A0A423X3F2"/>
<dbReference type="EMBL" id="LKEA01000003">
    <property type="protein sequence ID" value="ROW10434.1"/>
    <property type="molecule type" value="Genomic_DNA"/>
</dbReference>
<evidence type="ECO:0000259" key="2">
    <source>
        <dbReference type="Pfam" id="PF01370"/>
    </source>
</evidence>
<evidence type="ECO:0000256" key="1">
    <source>
        <dbReference type="ARBA" id="ARBA00007637"/>
    </source>
</evidence>
<gene>
    <name evidence="3" type="ORF">VMCG_02023</name>
</gene>
<reference evidence="3 4" key="1">
    <citation type="submission" date="2015-09" db="EMBL/GenBank/DDBJ databases">
        <title>Host preference determinants of Valsa canker pathogens revealed by comparative genomics.</title>
        <authorList>
            <person name="Yin Z."/>
            <person name="Huang L."/>
        </authorList>
    </citation>
    <scope>NUCLEOTIDE SEQUENCE [LARGE SCALE GENOMIC DNA]</scope>
    <source>
        <strain evidence="3 4">03-1</strain>
    </source>
</reference>
<dbReference type="PANTHER" id="PTHR43000">
    <property type="entry name" value="DTDP-D-GLUCOSE 4,6-DEHYDRATASE-RELATED"/>
    <property type="match status" value="1"/>
</dbReference>
<accession>A0A423X3F2</accession>
<keyword evidence="4" id="KW-1185">Reference proteome</keyword>
<name>A0A423X3F2_9PEZI</name>
<sequence length="140" mass="14950">MSESVSFSPAIVTGGCGFTGSHMVEGLLANTPDCEVHVITRNVRNEIPGVTYHSCDISSPKAVQAVFDSVKPKTVFHVACPDLSISQPSMLWKVNVDGTKNLLLVAKNVKTVQAFVYTSSSSPIRGYLGAVIACNLVYTM</sequence>
<comment type="similarity">
    <text evidence="1">Belongs to the NAD(P)-dependent epimerase/dehydratase family.</text>
</comment>
<evidence type="ECO:0000313" key="3">
    <source>
        <dbReference type="EMBL" id="ROW10434.1"/>
    </source>
</evidence>
<dbReference type="InterPro" id="IPR036291">
    <property type="entry name" value="NAD(P)-bd_dom_sf"/>
</dbReference>
<dbReference type="Pfam" id="PF01370">
    <property type="entry name" value="Epimerase"/>
    <property type="match status" value="1"/>
</dbReference>
<dbReference type="OrthoDB" id="10058185at2759"/>
<evidence type="ECO:0000313" key="4">
    <source>
        <dbReference type="Proteomes" id="UP000283895"/>
    </source>
</evidence>
<dbReference type="SUPFAM" id="SSF51735">
    <property type="entry name" value="NAD(P)-binding Rossmann-fold domains"/>
    <property type="match status" value="1"/>
</dbReference>
<organism evidence="3 4">
    <name type="scientific">Cytospora schulzeri</name>
    <dbReference type="NCBI Taxonomy" id="448051"/>
    <lineage>
        <taxon>Eukaryota</taxon>
        <taxon>Fungi</taxon>
        <taxon>Dikarya</taxon>
        <taxon>Ascomycota</taxon>
        <taxon>Pezizomycotina</taxon>
        <taxon>Sordariomycetes</taxon>
        <taxon>Sordariomycetidae</taxon>
        <taxon>Diaporthales</taxon>
        <taxon>Cytosporaceae</taxon>
        <taxon>Cytospora</taxon>
    </lineage>
</organism>